<keyword evidence="2" id="KW-1185">Reference proteome</keyword>
<gene>
    <name evidence="1" type="ORF">O6H91_08G042900</name>
</gene>
<accession>A0ACC2CWV0</accession>
<name>A0ACC2CWV0_DIPCM</name>
<evidence type="ECO:0000313" key="1">
    <source>
        <dbReference type="EMBL" id="KAJ7546525.1"/>
    </source>
</evidence>
<organism evidence="1 2">
    <name type="scientific">Diphasiastrum complanatum</name>
    <name type="common">Issler's clubmoss</name>
    <name type="synonym">Lycopodium complanatum</name>
    <dbReference type="NCBI Taxonomy" id="34168"/>
    <lineage>
        <taxon>Eukaryota</taxon>
        <taxon>Viridiplantae</taxon>
        <taxon>Streptophyta</taxon>
        <taxon>Embryophyta</taxon>
        <taxon>Tracheophyta</taxon>
        <taxon>Lycopodiopsida</taxon>
        <taxon>Lycopodiales</taxon>
        <taxon>Lycopodiaceae</taxon>
        <taxon>Lycopodioideae</taxon>
        <taxon>Diphasiastrum</taxon>
    </lineage>
</organism>
<dbReference type="EMBL" id="CM055099">
    <property type="protein sequence ID" value="KAJ7546525.1"/>
    <property type="molecule type" value="Genomic_DNA"/>
</dbReference>
<comment type="caution">
    <text evidence="1">The sequence shown here is derived from an EMBL/GenBank/DDBJ whole genome shotgun (WGS) entry which is preliminary data.</text>
</comment>
<proteinExistence type="predicted"/>
<evidence type="ECO:0000313" key="2">
    <source>
        <dbReference type="Proteomes" id="UP001162992"/>
    </source>
</evidence>
<sequence>MYANKSSTYMSFNFSLHALNAVLNKQQAIHLSPPFYICNPLILTAERFQLLTLEFLSLSFIEIWLEANCVCATLGMLEDKECEQSSEMAGESEESRSNGEELVLELDTSEQEYAEQWGHKPRHIALFVEPSPFAYVSGYKNRFQNFIRYLREMGDEVLIVTTDKGLPQEFYGARIVGSRSFPCPWYTAVPLSLALSPRIFREISEFKPDIIHASSPGIMVFGALAISKMLNTPLVMSYHTHVPLYIPKYTFSWLVKPMWLIIKLLHGTADLTLVTSHALGKELKAAGVAASDRIRVWRKGVDAESFHPRFKNLDTRIQLTDGEPERPLIVHVGRLGAEKNLEFLKSVLDRLPDARLAFIGDGPYRPELERIFADKPVVFTGMLQGEELSKSYASGDIFITPSESETLGLVVLEAMASGVPVVAARAGGIPDIVNQDGETGFLFIPGDVDDCVNKLKALIDCPELRRRIGAAARADVEKFDWRASTKQVRNDYSTAVWFWQQKKQQVVKRFSWLFSRFQFRSSRLKLEAPP</sequence>
<protein>
    <submittedName>
        <fullName evidence="1">Uncharacterized protein</fullName>
    </submittedName>
</protein>
<dbReference type="Proteomes" id="UP001162992">
    <property type="component" value="Chromosome 8"/>
</dbReference>
<reference evidence="2" key="1">
    <citation type="journal article" date="2024" name="Proc. Natl. Acad. Sci. U.S.A.">
        <title>Extraordinary preservation of gene collinearity over three hundred million years revealed in homosporous lycophytes.</title>
        <authorList>
            <person name="Li C."/>
            <person name="Wickell D."/>
            <person name="Kuo L.Y."/>
            <person name="Chen X."/>
            <person name="Nie B."/>
            <person name="Liao X."/>
            <person name="Peng D."/>
            <person name="Ji J."/>
            <person name="Jenkins J."/>
            <person name="Williams M."/>
            <person name="Shu S."/>
            <person name="Plott C."/>
            <person name="Barry K."/>
            <person name="Rajasekar S."/>
            <person name="Grimwood J."/>
            <person name="Han X."/>
            <person name="Sun S."/>
            <person name="Hou Z."/>
            <person name="He W."/>
            <person name="Dai G."/>
            <person name="Sun C."/>
            <person name="Schmutz J."/>
            <person name="Leebens-Mack J.H."/>
            <person name="Li F.W."/>
            <person name="Wang L."/>
        </authorList>
    </citation>
    <scope>NUCLEOTIDE SEQUENCE [LARGE SCALE GENOMIC DNA]</scope>
    <source>
        <strain evidence="2">cv. PW_Plant_1</strain>
    </source>
</reference>